<keyword evidence="5 6" id="KW-0472">Membrane</keyword>
<evidence type="ECO:0000256" key="4">
    <source>
        <dbReference type="ARBA" id="ARBA00022989"/>
    </source>
</evidence>
<feature type="transmembrane region" description="Helical" evidence="6">
    <location>
        <begin position="66"/>
        <end position="84"/>
    </location>
</feature>
<keyword evidence="3 6" id="KW-0812">Transmembrane</keyword>
<dbReference type="InterPro" id="IPR005226">
    <property type="entry name" value="UPF0014_fam"/>
</dbReference>
<evidence type="ECO:0000313" key="7">
    <source>
        <dbReference type="EMBL" id="KRT34744.1"/>
    </source>
</evidence>
<accession>A0A0T5X8S1</accession>
<dbReference type="EMBL" id="ACJX03000001">
    <property type="protein sequence ID" value="KRT34744.1"/>
    <property type="molecule type" value="Genomic_DNA"/>
</dbReference>
<comment type="similarity">
    <text evidence="2">Belongs to the UPF0014 family.</text>
</comment>
<dbReference type="Pfam" id="PF03649">
    <property type="entry name" value="UPF0014"/>
    <property type="match status" value="1"/>
</dbReference>
<dbReference type="Proteomes" id="UP000005273">
    <property type="component" value="Unassembled WGS sequence"/>
</dbReference>
<feature type="transmembrane region" description="Helical" evidence="6">
    <location>
        <begin position="39"/>
        <end position="60"/>
    </location>
</feature>
<proteinExistence type="inferred from homology"/>
<evidence type="ECO:0000256" key="1">
    <source>
        <dbReference type="ARBA" id="ARBA00004141"/>
    </source>
</evidence>
<dbReference type="PANTHER" id="PTHR30028:SF0">
    <property type="entry name" value="PROTEIN ALUMINUM SENSITIVE 3"/>
    <property type="match status" value="1"/>
</dbReference>
<feature type="transmembrane region" description="Helical" evidence="6">
    <location>
        <begin position="185"/>
        <end position="204"/>
    </location>
</feature>
<evidence type="ECO:0000256" key="3">
    <source>
        <dbReference type="ARBA" id="ARBA00022692"/>
    </source>
</evidence>
<feature type="transmembrane region" description="Helical" evidence="6">
    <location>
        <begin position="224"/>
        <end position="246"/>
    </location>
</feature>
<dbReference type="eggNOG" id="COG0390">
    <property type="taxonomic scope" value="Bacteria"/>
</dbReference>
<evidence type="ECO:0000313" key="8">
    <source>
        <dbReference type="Proteomes" id="UP000005273"/>
    </source>
</evidence>
<feature type="transmembrane region" description="Helical" evidence="6">
    <location>
        <begin position="129"/>
        <end position="149"/>
    </location>
</feature>
<dbReference type="OrthoDB" id="9791807at2"/>
<dbReference type="RefSeq" id="WP_057940630.1">
    <property type="nucleotide sequence ID" value="NZ_ACJX03000001.1"/>
</dbReference>
<dbReference type="PANTHER" id="PTHR30028">
    <property type="entry name" value="UPF0014 INNER MEMBRANE PROTEIN YBBM-RELATED"/>
    <property type="match status" value="1"/>
</dbReference>
<evidence type="ECO:0000256" key="2">
    <source>
        <dbReference type="ARBA" id="ARBA00005268"/>
    </source>
</evidence>
<gene>
    <name evidence="7" type="ORF">HMPREF1705_03988</name>
</gene>
<evidence type="ECO:0000256" key="5">
    <source>
        <dbReference type="ARBA" id="ARBA00023136"/>
    </source>
</evidence>
<name>A0A0T5X8S1_9BACT</name>
<keyword evidence="8" id="KW-1185">Reference proteome</keyword>
<comment type="caution">
    <text evidence="7">The sequence shown here is derived from an EMBL/GenBank/DDBJ whole genome shotgun (WGS) entry which is preliminary data.</text>
</comment>
<feature type="transmembrane region" description="Helical" evidence="6">
    <location>
        <begin position="6"/>
        <end position="27"/>
    </location>
</feature>
<dbReference type="STRING" id="592015.HMPREF1705_03988"/>
<organism evidence="7 8">
    <name type="scientific">Acetomicrobium hydrogeniformans ATCC BAA-1850</name>
    <dbReference type="NCBI Taxonomy" id="592015"/>
    <lineage>
        <taxon>Bacteria</taxon>
        <taxon>Thermotogati</taxon>
        <taxon>Synergistota</taxon>
        <taxon>Synergistia</taxon>
        <taxon>Synergistales</taxon>
        <taxon>Acetomicrobiaceae</taxon>
        <taxon>Acetomicrobium</taxon>
    </lineage>
</organism>
<reference evidence="8" key="1">
    <citation type="submission" date="2012-09" db="EMBL/GenBank/DDBJ databases">
        <authorList>
            <person name="Weinstock G."/>
            <person name="Sodergren E."/>
            <person name="Clifton S."/>
            <person name="Fulton L."/>
            <person name="Fulton B."/>
            <person name="Courtney L."/>
            <person name="Fronick C."/>
            <person name="Harrison M."/>
            <person name="Strong C."/>
            <person name="Farmer C."/>
            <person name="Delehaunty K."/>
            <person name="Markovic C."/>
            <person name="Hall O."/>
            <person name="Minx P."/>
            <person name="Tomlinson C."/>
            <person name="Mitreva M."/>
            <person name="Nelson J."/>
            <person name="Hou S."/>
            <person name="Wollam A."/>
            <person name="Pepin K.H."/>
            <person name="Johnson M."/>
            <person name="Bhonagiri V."/>
            <person name="Nash W.E."/>
            <person name="Suruliraj S."/>
            <person name="Warren W."/>
            <person name="Chinwalla A."/>
            <person name="Mardis E.R."/>
            <person name="Wilson R.K."/>
        </authorList>
    </citation>
    <scope>NUCLEOTIDE SEQUENCE [LARGE SCALE GENOMIC DNA]</scope>
    <source>
        <strain evidence="8">OS1</strain>
    </source>
</reference>
<keyword evidence="4 6" id="KW-1133">Transmembrane helix</keyword>
<dbReference type="AlphaFoldDB" id="A0A0T5X8S1"/>
<feature type="transmembrane region" description="Helical" evidence="6">
    <location>
        <begin position="96"/>
        <end position="117"/>
    </location>
</feature>
<sequence length="262" mass="29175">MMMGVVDIGFFNLLAGYALILVVLVMLRQRYIKKETELLIAVMRMTIQLVLVGYILDYILGSQRMWMTLAAVAIMEAFAVQNIYQRVKIDMTPRFRSIIACSMAFGTIITMIFFFFVLLSVKPWYSPRYVIPLSGMLIGNSMTGITLGAERLLRGFHDKKELIEGALMLGATPERASREIVNESFTAAILPTINSMVGMGIVFLPGMMSGQILSGVPAVTAIKYQMAIMFAILASVAFTVFILVVWGSKTFFNDRAQLVLYG</sequence>
<dbReference type="GO" id="GO:0005886">
    <property type="term" value="C:plasma membrane"/>
    <property type="evidence" value="ECO:0007669"/>
    <property type="project" value="TreeGrafter"/>
</dbReference>
<evidence type="ECO:0000256" key="6">
    <source>
        <dbReference type="SAM" id="Phobius"/>
    </source>
</evidence>
<comment type="subcellular location">
    <subcellularLocation>
        <location evidence="1">Membrane</location>
        <topology evidence="1">Multi-pass membrane protein</topology>
    </subcellularLocation>
</comment>
<protein>
    <submittedName>
        <fullName evidence="7">TIGR00245 family protein</fullName>
    </submittedName>
</protein>